<keyword evidence="2" id="KW-1185">Reference proteome</keyword>
<reference evidence="1 2" key="1">
    <citation type="submission" date="2024-03" db="EMBL/GenBank/DDBJ databases">
        <authorList>
            <person name="Gkanogiannis A."/>
            <person name="Becerra Lopez-Lavalle L."/>
        </authorList>
    </citation>
    <scope>NUCLEOTIDE SEQUENCE [LARGE SCALE GENOMIC DNA]</scope>
</reference>
<dbReference type="EMBL" id="OZ021739">
    <property type="protein sequence ID" value="CAK9322537.1"/>
    <property type="molecule type" value="Genomic_DNA"/>
</dbReference>
<proteinExistence type="predicted"/>
<evidence type="ECO:0000313" key="1">
    <source>
        <dbReference type="EMBL" id="CAK9322537.1"/>
    </source>
</evidence>
<evidence type="ECO:0000313" key="2">
    <source>
        <dbReference type="Proteomes" id="UP001642487"/>
    </source>
</evidence>
<dbReference type="Proteomes" id="UP001642487">
    <property type="component" value="Chromosome 5"/>
</dbReference>
<organism evidence="1 2">
    <name type="scientific">Citrullus colocynthis</name>
    <name type="common">colocynth</name>
    <dbReference type="NCBI Taxonomy" id="252529"/>
    <lineage>
        <taxon>Eukaryota</taxon>
        <taxon>Viridiplantae</taxon>
        <taxon>Streptophyta</taxon>
        <taxon>Embryophyta</taxon>
        <taxon>Tracheophyta</taxon>
        <taxon>Spermatophyta</taxon>
        <taxon>Magnoliopsida</taxon>
        <taxon>eudicotyledons</taxon>
        <taxon>Gunneridae</taxon>
        <taxon>Pentapetalae</taxon>
        <taxon>rosids</taxon>
        <taxon>fabids</taxon>
        <taxon>Cucurbitales</taxon>
        <taxon>Cucurbitaceae</taxon>
        <taxon>Benincaseae</taxon>
        <taxon>Citrullus</taxon>
    </lineage>
</organism>
<name>A0ABP0YVT7_9ROSI</name>
<sequence length="94" mass="10771">MGPITSKRKLKKHNNNLLLNKNKSSRTRGRDFHGGNISEIKTAILYFRDSEINYKELAKLLHFSLCACIVGFDIALIVNQGSLLEFRVSHQQDR</sequence>
<accession>A0ABP0YVT7</accession>
<gene>
    <name evidence="1" type="ORF">CITCOLO1_LOCUS14687</name>
</gene>
<protein>
    <submittedName>
        <fullName evidence="1">Uncharacterized protein</fullName>
    </submittedName>
</protein>